<dbReference type="EMBL" id="SNTY01000014">
    <property type="protein sequence ID" value="TEU29415.1"/>
    <property type="molecule type" value="Genomic_DNA"/>
</dbReference>
<dbReference type="AlphaFoldDB" id="A0A4Y7XDY4"/>
<accession>A0A4Y7XDY4</accession>
<dbReference type="PANTHER" id="PTHR43283:SF7">
    <property type="entry name" value="BETA-LACTAMASE-RELATED DOMAIN-CONTAINING PROTEIN"/>
    <property type="match status" value="1"/>
</dbReference>
<dbReference type="Gene3D" id="3.40.710.10">
    <property type="entry name" value="DD-peptidase/beta-lactamase superfamily"/>
    <property type="match status" value="1"/>
</dbReference>
<dbReference type="InterPro" id="IPR001466">
    <property type="entry name" value="Beta-lactam-related"/>
</dbReference>
<feature type="domain" description="Beta-lactamase-related" evidence="1">
    <location>
        <begin position="92"/>
        <end position="384"/>
    </location>
</feature>
<dbReference type="Proteomes" id="UP000297834">
    <property type="component" value="Unassembled WGS sequence"/>
</dbReference>
<dbReference type="InterPro" id="IPR050789">
    <property type="entry name" value="Diverse_Enzym_Activities"/>
</dbReference>
<protein>
    <submittedName>
        <fullName evidence="2">Class C beta-lactamase-related serine hydrolase</fullName>
    </submittedName>
</protein>
<dbReference type="PANTHER" id="PTHR43283">
    <property type="entry name" value="BETA-LACTAMASE-RELATED"/>
    <property type="match status" value="1"/>
</dbReference>
<reference evidence="2 3" key="1">
    <citation type="submission" date="2019-03" db="EMBL/GenBank/DDBJ databases">
        <title>Alkanindiges illinoisensis: a potential pathogenic isolated from ascites of a gastric cancer patient with abdominal metastasis.</title>
        <authorList>
            <person name="Hu X."/>
            <person name="Yang B."/>
            <person name="Yan X."/>
            <person name="Lin L."/>
            <person name="Zhao H."/>
            <person name="Zhou F."/>
            <person name="Su B."/>
            <person name="Chen J."/>
            <person name="Rui Y."/>
            <person name="Wang Q."/>
            <person name="Zheng L."/>
        </authorList>
    </citation>
    <scope>NUCLEOTIDE SEQUENCE [LARGE SCALE GENOMIC DNA]</scope>
    <source>
        <strain evidence="2 3">NFYY 23406</strain>
    </source>
</reference>
<dbReference type="OrthoDB" id="6963107at2"/>
<name>A0A4Y7XDY4_9GAMM</name>
<keyword evidence="3" id="KW-1185">Reference proteome</keyword>
<evidence type="ECO:0000313" key="2">
    <source>
        <dbReference type="EMBL" id="TEU29415.1"/>
    </source>
</evidence>
<gene>
    <name evidence="2" type="ORF">E2B99_05020</name>
</gene>
<dbReference type="STRING" id="1120977.GCA_000619845_02682"/>
<sequence length="401" mass="46271">MRPYMKDNTNQTNRQAKGFMPYLSNQVQYAQRVLGSQRIQPITQSNWYQPRETVLGNPAGQPAFLPLTEQFPLSTQDWQNIDQYLLNHQTRAFLVLWKGQLVHQFYHQFKPHYQFNSMSMLKTLVALLIGIAIDQGLIAGVHVKAAEFLPEWQHDARRDITIEHLLSMQSGLKSDVKLDARTWVLPVIPLYLGNEIERTALALPSVAPPGQYFEYNNYNTQLLGIILQRASGLTAAQFLSKYLWQPLHCHSGFLWLDKPHGQARTFGAFFAQPEDWLRVGQLFVNRGSFQGQQIVSAQWLEQMQIPRNTPARGVMDGRADYGYQLWLKAHDYGLIRGIPWFEATHATTAFHDDALFYLEGLRGQCLFIHPHHDLVVLRMGERPKKDWDMSWMINQLCAVLN</sequence>
<dbReference type="SUPFAM" id="SSF56601">
    <property type="entry name" value="beta-lactamase/transpeptidase-like"/>
    <property type="match status" value="1"/>
</dbReference>
<comment type="caution">
    <text evidence="2">The sequence shown here is derived from an EMBL/GenBank/DDBJ whole genome shotgun (WGS) entry which is preliminary data.</text>
</comment>
<evidence type="ECO:0000313" key="3">
    <source>
        <dbReference type="Proteomes" id="UP000297834"/>
    </source>
</evidence>
<evidence type="ECO:0000259" key="1">
    <source>
        <dbReference type="Pfam" id="PF00144"/>
    </source>
</evidence>
<dbReference type="InterPro" id="IPR012338">
    <property type="entry name" value="Beta-lactam/transpept-like"/>
</dbReference>
<keyword evidence="2" id="KW-0378">Hydrolase</keyword>
<organism evidence="2 3">
    <name type="scientific">Alkanindiges illinoisensis</name>
    <dbReference type="NCBI Taxonomy" id="197183"/>
    <lineage>
        <taxon>Bacteria</taxon>
        <taxon>Pseudomonadati</taxon>
        <taxon>Pseudomonadota</taxon>
        <taxon>Gammaproteobacteria</taxon>
        <taxon>Moraxellales</taxon>
        <taxon>Moraxellaceae</taxon>
        <taxon>Alkanindiges</taxon>
    </lineage>
</organism>
<proteinExistence type="predicted"/>
<dbReference type="GO" id="GO:0016787">
    <property type="term" value="F:hydrolase activity"/>
    <property type="evidence" value="ECO:0007669"/>
    <property type="project" value="UniProtKB-KW"/>
</dbReference>
<dbReference type="Pfam" id="PF00144">
    <property type="entry name" value="Beta-lactamase"/>
    <property type="match status" value="1"/>
</dbReference>